<dbReference type="EMBL" id="CP014646">
    <property type="protein sequence ID" value="AMO37161.1"/>
    <property type="molecule type" value="Genomic_DNA"/>
</dbReference>
<dbReference type="Proteomes" id="UP000036902">
    <property type="component" value="Chromosome"/>
</dbReference>
<name>A0A127K5D7_9RHOO</name>
<dbReference type="AlphaFoldDB" id="A0A127K5D7"/>
<evidence type="ECO:0000313" key="1">
    <source>
        <dbReference type="EMBL" id="AMO37161.1"/>
    </source>
</evidence>
<dbReference type="InterPro" id="IPR038666">
    <property type="entry name" value="SSP1_head-tail_sf"/>
</dbReference>
<dbReference type="STRING" id="1134435.AC731_009465"/>
<sequence length="110" mass="12112">MKLNAGRLRHRIRIERPIATQDPDTGALTEAVQIIGTVFASIEPLSAREFIAAQSTQSQITAKILMRYRTGLTPDMRLIDVATGTVYNPAGFLPDPYTGRDWLTIPCVVA</sequence>
<gene>
    <name evidence="1" type="ORF">AC731_009465</name>
</gene>
<dbReference type="KEGG" id="thu:AC731_009465"/>
<dbReference type="Gene3D" id="2.40.10.270">
    <property type="entry name" value="Bacteriophage SPP1 head-tail adaptor protein"/>
    <property type="match status" value="1"/>
</dbReference>
<reference evidence="2" key="1">
    <citation type="submission" date="2016-03" db="EMBL/GenBank/DDBJ databases">
        <authorList>
            <person name="Ma C."/>
            <person name="Zhou S."/>
            <person name="Yang G."/>
        </authorList>
    </citation>
    <scope>NUCLEOTIDE SEQUENCE [LARGE SCALE GENOMIC DNA]</scope>
    <source>
        <strain evidence="2">SgZ-1</strain>
    </source>
</reference>
<accession>A0A127K5D7</accession>
<dbReference type="NCBIfam" id="TIGR01563">
    <property type="entry name" value="gp16_SPP1"/>
    <property type="match status" value="1"/>
</dbReference>
<dbReference type="InterPro" id="IPR008767">
    <property type="entry name" value="Phage_SPP1_head-tail_adaptor"/>
</dbReference>
<keyword evidence="2" id="KW-1185">Reference proteome</keyword>
<organism evidence="1 2">
    <name type="scientific">Thauera humireducens</name>
    <dbReference type="NCBI Taxonomy" id="1134435"/>
    <lineage>
        <taxon>Bacteria</taxon>
        <taxon>Pseudomonadati</taxon>
        <taxon>Pseudomonadota</taxon>
        <taxon>Betaproteobacteria</taxon>
        <taxon>Rhodocyclales</taxon>
        <taxon>Zoogloeaceae</taxon>
        <taxon>Thauera</taxon>
    </lineage>
</organism>
<proteinExistence type="predicted"/>
<dbReference type="RefSeq" id="WP_048705546.1">
    <property type="nucleotide sequence ID" value="NZ_CP014646.1"/>
</dbReference>
<dbReference type="Pfam" id="PF05521">
    <property type="entry name" value="Phage_HCP"/>
    <property type="match status" value="1"/>
</dbReference>
<protein>
    <submittedName>
        <fullName evidence="1">Head-tail adaptor protein</fullName>
    </submittedName>
</protein>
<evidence type="ECO:0000313" key="2">
    <source>
        <dbReference type="Proteomes" id="UP000036902"/>
    </source>
</evidence>